<keyword evidence="13 15" id="KW-0539">Nucleus</keyword>
<feature type="binding site" evidence="17">
    <location>
        <position position="176"/>
    </location>
    <ligand>
        <name>substrate</name>
    </ligand>
</feature>
<dbReference type="PIRSF" id="PIRSF028973">
    <property type="entry name" value="Scavenger_mRNA_decap_enz"/>
    <property type="match status" value="1"/>
</dbReference>
<evidence type="ECO:0000313" key="19">
    <source>
        <dbReference type="Proteomes" id="UP001431783"/>
    </source>
</evidence>
<evidence type="ECO:0000256" key="12">
    <source>
        <dbReference type="ARBA" id="ARBA00023187"/>
    </source>
</evidence>
<comment type="subunit">
    <text evidence="4">Homodimer. Associates with components of the exosome multienzyme ribonuclease complex, such as EXOSC3 and EXOSC4. Interacts with NDOR1.</text>
</comment>
<dbReference type="GO" id="GO:0008380">
    <property type="term" value="P:RNA splicing"/>
    <property type="evidence" value="ECO:0007669"/>
    <property type="project" value="UniProtKB-KW"/>
</dbReference>
<feature type="binding site" evidence="17">
    <location>
        <position position="166"/>
    </location>
    <ligand>
        <name>substrate</name>
    </ligand>
</feature>
<keyword evidence="10 15" id="KW-0378">Hydrolase</keyword>
<dbReference type="PANTHER" id="PTHR12978">
    <property type="entry name" value="HISTIDINE TRIAD HIT PROTEIN MEMBER"/>
    <property type="match status" value="1"/>
</dbReference>
<comment type="catalytic activity">
    <reaction evidence="14 15">
        <text>a 5'-end (N(7)-methyl 5'-triphosphoguanosine)-ribonucleoside in mRNA + H2O = N(7)-methyl-GMP + a 5'-end diphospho-ribonucleoside in mRNA + 2 H(+)</text>
        <dbReference type="Rhea" id="RHEA:65388"/>
        <dbReference type="Rhea" id="RHEA-COMP:17165"/>
        <dbReference type="Rhea" id="RHEA-COMP:17167"/>
        <dbReference type="ChEBI" id="CHEBI:15377"/>
        <dbReference type="ChEBI" id="CHEBI:15378"/>
        <dbReference type="ChEBI" id="CHEBI:58285"/>
        <dbReference type="ChEBI" id="CHEBI:156461"/>
        <dbReference type="ChEBI" id="CHEBI:167616"/>
        <dbReference type="EC" id="3.6.1.59"/>
    </reaction>
</comment>
<evidence type="ECO:0000256" key="7">
    <source>
        <dbReference type="ARBA" id="ARBA00022490"/>
    </source>
</evidence>
<dbReference type="EMBL" id="JARQZJ010000097">
    <property type="protein sequence ID" value="KAK9885954.1"/>
    <property type="molecule type" value="Genomic_DNA"/>
</dbReference>
<evidence type="ECO:0000256" key="1">
    <source>
        <dbReference type="ARBA" id="ARBA00004123"/>
    </source>
</evidence>
<evidence type="ECO:0000256" key="2">
    <source>
        <dbReference type="ARBA" id="ARBA00004496"/>
    </source>
</evidence>
<comment type="caution">
    <text evidence="18">The sequence shown here is derived from an EMBL/GenBank/DDBJ whole genome shotgun (WGS) entry which is preliminary data.</text>
</comment>
<protein>
    <recommendedName>
        <fullName evidence="6 15">m7GpppX diphosphatase</fullName>
        <ecNumber evidence="5 15">3.6.1.59</ecNumber>
    </recommendedName>
</protein>
<sequence length="330" mass="38194">MASAAKICKLDQDNNDESQVNPGKLNSILNEKDFKDLSKFRLDKILNNNSSRKVVSLKGNFEGSSGDAVVILEKTTFSEDTLRSESDYFNEKSYLQKVFHNDIYGNYHFFPKIELNAVKATVIHPATQKHIDKYSVHNLHIVNETPKLYEDIVLPHLIKDQFDLQWVYNILDHTSESDRIVYEDLDPDSGFILLPDLKWNGEIESLYLLALCNKKDIKSLRDLKKHHLPLLKNILKKGVEVISSKYGLNSSQLRIYVHYQPSFYHFHVHFTYIRYDAPGILAERAHILSNIISNIELLPNYYQEVTIPFVIRENDGLFKALEEGKILNKL</sequence>
<comment type="function">
    <text evidence="15">Decapping scavenger enzyme that catalyzes the cleavage of a residual cap structure following the degradation of mRNAs by the 3'-&gt;5' exosome-mediated mRNA decay pathway.</text>
</comment>
<dbReference type="InterPro" id="IPR036265">
    <property type="entry name" value="HIT-like_sf"/>
</dbReference>
<evidence type="ECO:0000256" key="5">
    <source>
        <dbReference type="ARBA" id="ARBA00012520"/>
    </source>
</evidence>
<dbReference type="Pfam" id="PF11969">
    <property type="entry name" value="DcpS_C"/>
    <property type="match status" value="1"/>
</dbReference>
<dbReference type="GO" id="GO:0006397">
    <property type="term" value="P:mRNA processing"/>
    <property type="evidence" value="ECO:0007669"/>
    <property type="project" value="UniProtKB-KW"/>
</dbReference>
<keyword evidence="7" id="KW-0963">Cytoplasm</keyword>
<evidence type="ECO:0000256" key="8">
    <source>
        <dbReference type="ARBA" id="ARBA00022553"/>
    </source>
</evidence>
<feature type="binding site" evidence="17">
    <location>
        <position position="198"/>
    </location>
    <ligand>
        <name>substrate</name>
    </ligand>
</feature>
<dbReference type="InterPro" id="IPR011145">
    <property type="entry name" value="Scavenger_mRNA_decap_enz_N"/>
</dbReference>
<feature type="active site" description="Nucleophile" evidence="16">
    <location>
        <position position="267"/>
    </location>
</feature>
<dbReference type="Gene3D" id="3.30.428.10">
    <property type="entry name" value="HIT-like"/>
    <property type="match status" value="1"/>
</dbReference>
<gene>
    <name evidence="18" type="ORF">WA026_013830</name>
</gene>
<proteinExistence type="inferred from homology"/>
<dbReference type="EC" id="3.6.1.59" evidence="5 15"/>
<dbReference type="GO" id="GO:0000932">
    <property type="term" value="C:P-body"/>
    <property type="evidence" value="ECO:0007669"/>
    <property type="project" value="TreeGrafter"/>
</dbReference>
<evidence type="ECO:0000256" key="11">
    <source>
        <dbReference type="ARBA" id="ARBA00022990"/>
    </source>
</evidence>
<dbReference type="InterPro" id="IPR008594">
    <property type="entry name" value="DcpS/DCS2"/>
</dbReference>
<evidence type="ECO:0000313" key="18">
    <source>
        <dbReference type="EMBL" id="KAK9885954.1"/>
    </source>
</evidence>
<dbReference type="GO" id="GO:0140932">
    <property type="term" value="F:5'-(N(7)-methyl 5'-triphosphoguanosine)-[mRNA] diphosphatase activity"/>
    <property type="evidence" value="ECO:0007669"/>
    <property type="project" value="UniProtKB-EC"/>
</dbReference>
<dbReference type="AlphaFoldDB" id="A0AAW1UYJ5"/>
<keyword evidence="11" id="KW-0007">Acetylation</keyword>
<dbReference type="GO" id="GO:0000290">
    <property type="term" value="P:deadenylation-dependent decapping of nuclear-transcribed mRNA"/>
    <property type="evidence" value="ECO:0007669"/>
    <property type="project" value="UniProtKB-UniRule"/>
</dbReference>
<comment type="similarity">
    <text evidence="3 15">Belongs to the HIT family.</text>
</comment>
<dbReference type="FunFam" id="3.30.428.10:FF:000006">
    <property type="entry name" value="m7GpppX diphosphatase"/>
    <property type="match status" value="1"/>
</dbReference>
<name>A0AAW1UYJ5_9CUCU</name>
<evidence type="ECO:0000256" key="6">
    <source>
        <dbReference type="ARBA" id="ARBA00015636"/>
    </source>
</evidence>
<dbReference type="Pfam" id="PF05652">
    <property type="entry name" value="DcpS"/>
    <property type="match status" value="1"/>
</dbReference>
<evidence type="ECO:0000256" key="9">
    <source>
        <dbReference type="ARBA" id="ARBA00022664"/>
    </source>
</evidence>
<keyword evidence="19" id="KW-1185">Reference proteome</keyword>
<evidence type="ECO:0000256" key="17">
    <source>
        <dbReference type="PIRSR" id="PIRSR028973-2"/>
    </source>
</evidence>
<dbReference type="PANTHER" id="PTHR12978:SF0">
    <property type="entry name" value="M7GPPPX DIPHOSPHATASE"/>
    <property type="match status" value="1"/>
</dbReference>
<feature type="binding site" evidence="17">
    <location>
        <position position="196"/>
    </location>
    <ligand>
        <name>substrate</name>
    </ligand>
</feature>
<evidence type="ECO:0000256" key="10">
    <source>
        <dbReference type="ARBA" id="ARBA00022801"/>
    </source>
</evidence>
<keyword evidence="12" id="KW-0508">mRNA splicing</keyword>
<dbReference type="Proteomes" id="UP001431783">
    <property type="component" value="Unassembled WGS sequence"/>
</dbReference>
<evidence type="ECO:0000256" key="14">
    <source>
        <dbReference type="ARBA" id="ARBA00048222"/>
    </source>
</evidence>
<dbReference type="SUPFAM" id="SSF102860">
    <property type="entry name" value="mRNA decapping enzyme DcpS N-terminal domain"/>
    <property type="match status" value="1"/>
</dbReference>
<comment type="subcellular location">
    <subcellularLocation>
        <location evidence="2">Cytoplasm</location>
    </subcellularLocation>
    <subcellularLocation>
        <location evidence="1 15">Nucleus</location>
    </subcellularLocation>
</comment>
<feature type="binding site" evidence="17">
    <location>
        <begin position="258"/>
        <end position="269"/>
    </location>
    <ligand>
        <name>substrate</name>
    </ligand>
</feature>
<dbReference type="FunFam" id="3.30.200.40:FF:000001">
    <property type="entry name" value="m7GpppX diphosphatase"/>
    <property type="match status" value="1"/>
</dbReference>
<dbReference type="Gene3D" id="3.30.200.40">
    <property type="entry name" value="Scavenger mRNA decapping enzyme, N-terminal domain"/>
    <property type="match status" value="1"/>
</dbReference>
<organism evidence="18 19">
    <name type="scientific">Henosepilachna vigintioctopunctata</name>
    <dbReference type="NCBI Taxonomy" id="420089"/>
    <lineage>
        <taxon>Eukaryota</taxon>
        <taxon>Metazoa</taxon>
        <taxon>Ecdysozoa</taxon>
        <taxon>Arthropoda</taxon>
        <taxon>Hexapoda</taxon>
        <taxon>Insecta</taxon>
        <taxon>Pterygota</taxon>
        <taxon>Neoptera</taxon>
        <taxon>Endopterygota</taxon>
        <taxon>Coleoptera</taxon>
        <taxon>Polyphaga</taxon>
        <taxon>Cucujiformia</taxon>
        <taxon>Coccinelloidea</taxon>
        <taxon>Coccinellidae</taxon>
        <taxon>Epilachninae</taxon>
        <taxon>Epilachnini</taxon>
        <taxon>Henosepilachna</taxon>
    </lineage>
</organism>
<evidence type="ECO:0000256" key="13">
    <source>
        <dbReference type="ARBA" id="ARBA00023242"/>
    </source>
</evidence>
<dbReference type="SUPFAM" id="SSF54197">
    <property type="entry name" value="HIT-like"/>
    <property type="match status" value="1"/>
</dbReference>
<evidence type="ECO:0000256" key="16">
    <source>
        <dbReference type="PIRSR" id="PIRSR028973-1"/>
    </source>
</evidence>
<evidence type="ECO:0000256" key="3">
    <source>
        <dbReference type="ARBA" id="ARBA00010208"/>
    </source>
</evidence>
<evidence type="ECO:0000256" key="4">
    <source>
        <dbReference type="ARBA" id="ARBA00011140"/>
    </source>
</evidence>
<keyword evidence="9 15" id="KW-0507">mRNA processing</keyword>
<dbReference type="GO" id="GO:0005634">
    <property type="term" value="C:nucleus"/>
    <property type="evidence" value="ECO:0007669"/>
    <property type="project" value="UniProtKB-SubCell"/>
</dbReference>
<dbReference type="GO" id="GO:0000340">
    <property type="term" value="F:RNA 7-methylguanosine cap binding"/>
    <property type="evidence" value="ECO:0007669"/>
    <property type="project" value="UniProtKB-UniRule"/>
</dbReference>
<evidence type="ECO:0000256" key="15">
    <source>
        <dbReference type="PIRNR" id="PIRNR028973"/>
    </source>
</evidence>
<accession>A0AAW1UYJ5</accession>
<keyword evidence="8" id="KW-0597">Phosphoprotein</keyword>
<reference evidence="18 19" key="1">
    <citation type="submission" date="2023-03" db="EMBL/GenBank/DDBJ databases">
        <title>Genome insight into feeding habits of ladybird beetles.</title>
        <authorList>
            <person name="Li H.-S."/>
            <person name="Huang Y.-H."/>
            <person name="Pang H."/>
        </authorList>
    </citation>
    <scope>NUCLEOTIDE SEQUENCE [LARGE SCALE GENOMIC DNA]</scope>
    <source>
        <strain evidence="18">SYSU_2023b</strain>
        <tissue evidence="18">Whole body</tissue>
    </source>
</reference>